<evidence type="ECO:0000256" key="2">
    <source>
        <dbReference type="ARBA" id="ARBA00010610"/>
    </source>
</evidence>
<dbReference type="SMART" id="SM00528">
    <property type="entry name" value="HNS"/>
    <property type="match status" value="1"/>
</dbReference>
<evidence type="ECO:0000256" key="3">
    <source>
        <dbReference type="ARBA" id="ARBA00022490"/>
    </source>
</evidence>
<comment type="subcellular location">
    <subcellularLocation>
        <location evidence="1">Cytoplasm</location>
        <location evidence="1">Nucleoid</location>
    </subcellularLocation>
</comment>
<dbReference type="InterPro" id="IPR027444">
    <property type="entry name" value="H-NS_C_dom"/>
</dbReference>
<keyword evidence="4 5" id="KW-0238">DNA-binding</keyword>
<accession>A0AAV2VI43</accession>
<dbReference type="InterPro" id="IPR037150">
    <property type="entry name" value="H-NS_C_dom_sf"/>
</dbReference>
<dbReference type="GO" id="GO:0009295">
    <property type="term" value="C:nucleoid"/>
    <property type="evidence" value="ECO:0007669"/>
    <property type="project" value="UniProtKB-SubCell"/>
</dbReference>
<dbReference type="PIRSF" id="PIRSF002096">
    <property type="entry name" value="HnS"/>
    <property type="match status" value="1"/>
</dbReference>
<comment type="similarity">
    <text evidence="2 5">Belongs to the histone-like protein H-NS family.</text>
</comment>
<evidence type="ECO:0000259" key="8">
    <source>
        <dbReference type="SMART" id="SM00528"/>
    </source>
</evidence>
<dbReference type="Pfam" id="PF22470">
    <property type="entry name" value="Histone_HNS_N"/>
    <property type="match status" value="1"/>
</dbReference>
<dbReference type="EMBL" id="CAOF01000008">
    <property type="protein sequence ID" value="CCO44193.1"/>
    <property type="molecule type" value="Genomic_DNA"/>
</dbReference>
<keyword evidence="3" id="KW-0963">Cytoplasm</keyword>
<dbReference type="GO" id="GO:0003681">
    <property type="term" value="F:bent DNA binding"/>
    <property type="evidence" value="ECO:0007669"/>
    <property type="project" value="TreeGrafter"/>
</dbReference>
<feature type="DNA-binding region" evidence="6">
    <location>
        <begin position="110"/>
        <end position="115"/>
    </location>
</feature>
<dbReference type="SUPFAM" id="SSF81273">
    <property type="entry name" value="H-NS histone-like proteins"/>
    <property type="match status" value="1"/>
</dbReference>
<feature type="region of interest" description="Disordered" evidence="7">
    <location>
        <begin position="81"/>
        <end position="110"/>
    </location>
</feature>
<dbReference type="PANTHER" id="PTHR38097:SF2">
    <property type="entry name" value="DNA-BINDING PROTEIN STPA"/>
    <property type="match status" value="1"/>
</dbReference>
<sequence>MDTTLDKLMKARNLRAMCKKEGTTSAQMSQYIETMKVICAELQETEAKEAEIKKAQQDAINAAVEKLKEVGVTARDLVSAFESSGSKAKNKPSKYTYKDENGDTRGWTGQGRIPAAMQKAMESNGLSKEDFLTEK</sequence>
<reference evidence="9 10" key="1">
    <citation type="journal article" date="2013" name="ISME J.">
        <title>Comparative genomics of pathogenic lineages of Vibrio nigripulchritudo identifies virulence-associated traits.</title>
        <authorList>
            <person name="Goudenege D."/>
            <person name="Labreuche Y."/>
            <person name="Krin E."/>
            <person name="Ansquer D."/>
            <person name="Mangenot S."/>
            <person name="Calteau A."/>
            <person name="Medigue C."/>
            <person name="Mazel D."/>
            <person name="Polz M.F."/>
            <person name="Le Roux F."/>
        </authorList>
    </citation>
    <scope>NUCLEOTIDE SEQUENCE [LARGE SCALE GENOMIC DNA]</scope>
    <source>
        <strain evidence="9 10">SOn1</strain>
    </source>
</reference>
<proteinExistence type="inferred from homology"/>
<dbReference type="GO" id="GO:0001217">
    <property type="term" value="F:DNA-binding transcription repressor activity"/>
    <property type="evidence" value="ECO:0007669"/>
    <property type="project" value="TreeGrafter"/>
</dbReference>
<dbReference type="Pfam" id="PF00816">
    <property type="entry name" value="Histone_HNS"/>
    <property type="match status" value="1"/>
</dbReference>
<organism evidence="9 10">
    <name type="scientific">Vibrio nigripulchritudo SOn1</name>
    <dbReference type="NCBI Taxonomy" id="1238450"/>
    <lineage>
        <taxon>Bacteria</taxon>
        <taxon>Pseudomonadati</taxon>
        <taxon>Pseudomonadota</taxon>
        <taxon>Gammaproteobacteria</taxon>
        <taxon>Vibrionales</taxon>
        <taxon>Vibrionaceae</taxon>
        <taxon>Vibrio</taxon>
    </lineage>
</organism>
<dbReference type="GO" id="GO:0032993">
    <property type="term" value="C:protein-DNA complex"/>
    <property type="evidence" value="ECO:0007669"/>
    <property type="project" value="TreeGrafter"/>
</dbReference>
<dbReference type="InterPro" id="IPR027454">
    <property type="entry name" value="Histone_HNS_N"/>
</dbReference>
<dbReference type="GO" id="GO:0046983">
    <property type="term" value="F:protein dimerization activity"/>
    <property type="evidence" value="ECO:0007669"/>
    <property type="project" value="InterPro"/>
</dbReference>
<gene>
    <name evidence="9" type="ORF">VIBNISOn1_1050019</name>
</gene>
<dbReference type="GO" id="GO:0003680">
    <property type="term" value="F:minor groove of adenine-thymine-rich DNA binding"/>
    <property type="evidence" value="ECO:0007669"/>
    <property type="project" value="TreeGrafter"/>
</dbReference>
<dbReference type="GO" id="GO:0030527">
    <property type="term" value="F:structural constituent of chromatin"/>
    <property type="evidence" value="ECO:0007669"/>
    <property type="project" value="InterPro"/>
</dbReference>
<evidence type="ECO:0000256" key="7">
    <source>
        <dbReference type="SAM" id="MobiDB-lite"/>
    </source>
</evidence>
<dbReference type="Gene3D" id="4.10.430.10">
    <property type="entry name" value="Histone-like protein H-NS, C-terminal domain"/>
    <property type="match status" value="1"/>
</dbReference>
<dbReference type="Proteomes" id="UP000018211">
    <property type="component" value="Unassembled WGS sequence"/>
</dbReference>
<comment type="caution">
    <text evidence="9">The sequence shown here is derived from an EMBL/GenBank/DDBJ whole genome shotgun (WGS) entry which is preliminary data.</text>
</comment>
<protein>
    <recommendedName>
        <fullName evidence="5">DNA-binding protein</fullName>
    </recommendedName>
</protein>
<dbReference type="GO" id="GO:0000976">
    <property type="term" value="F:transcription cis-regulatory region binding"/>
    <property type="evidence" value="ECO:0007669"/>
    <property type="project" value="TreeGrafter"/>
</dbReference>
<evidence type="ECO:0000256" key="6">
    <source>
        <dbReference type="PIRSR" id="PIRSR002096-1"/>
    </source>
</evidence>
<evidence type="ECO:0000313" key="9">
    <source>
        <dbReference type="EMBL" id="CCO44193.1"/>
    </source>
</evidence>
<feature type="domain" description="DNA-binding protein H-NS-like C-terminal" evidence="8">
    <location>
        <begin position="85"/>
        <end position="133"/>
    </location>
</feature>
<dbReference type="Gene3D" id="1.10.287.1050">
    <property type="entry name" value="H-NS histone-like proteins"/>
    <property type="match status" value="1"/>
</dbReference>
<dbReference type="AlphaFoldDB" id="A0AAV2VI43"/>
<dbReference type="InterPro" id="IPR054180">
    <property type="entry name" value="H-NS-like_N"/>
</dbReference>
<evidence type="ECO:0000256" key="5">
    <source>
        <dbReference type="PIRNR" id="PIRNR002096"/>
    </source>
</evidence>
<evidence type="ECO:0000313" key="10">
    <source>
        <dbReference type="Proteomes" id="UP000018211"/>
    </source>
</evidence>
<evidence type="ECO:0000256" key="1">
    <source>
        <dbReference type="ARBA" id="ARBA00004453"/>
    </source>
</evidence>
<evidence type="ECO:0000256" key="4">
    <source>
        <dbReference type="ARBA" id="ARBA00023125"/>
    </source>
</evidence>
<name>A0AAV2VI43_9VIBR</name>
<dbReference type="PANTHER" id="PTHR38097">
    <property type="match status" value="1"/>
</dbReference>
<dbReference type="RefSeq" id="WP_022610124.1">
    <property type="nucleotide sequence ID" value="NZ_LK391965.1"/>
</dbReference>
<dbReference type="GO" id="GO:0005829">
    <property type="term" value="C:cytosol"/>
    <property type="evidence" value="ECO:0007669"/>
    <property type="project" value="TreeGrafter"/>
</dbReference>
<dbReference type="InterPro" id="IPR001801">
    <property type="entry name" value="Histone_HNS"/>
</dbReference>